<keyword evidence="1" id="KW-0863">Zinc-finger</keyword>
<organism evidence="3 4">
    <name type="scientific">Coleophoma crateriformis</name>
    <dbReference type="NCBI Taxonomy" id="565419"/>
    <lineage>
        <taxon>Eukaryota</taxon>
        <taxon>Fungi</taxon>
        <taxon>Dikarya</taxon>
        <taxon>Ascomycota</taxon>
        <taxon>Pezizomycotina</taxon>
        <taxon>Leotiomycetes</taxon>
        <taxon>Helotiales</taxon>
        <taxon>Dermateaceae</taxon>
        <taxon>Coleophoma</taxon>
    </lineage>
</organism>
<protein>
    <recommendedName>
        <fullName evidence="2">SWIM-type domain-containing protein</fullName>
    </recommendedName>
</protein>
<dbReference type="InterPro" id="IPR007527">
    <property type="entry name" value="Znf_SWIM"/>
</dbReference>
<reference evidence="3 4" key="1">
    <citation type="journal article" date="2018" name="IMA Fungus">
        <title>IMA Genome-F 9: Draft genome sequence of Annulohypoxylon stygium, Aspergillus mulundensis, Berkeleyomyces basicola (syn. Thielaviopsis basicola), Ceratocystis smalleyi, two Cercospora beticola strains, Coleophoma cylindrospora, Fusarium fracticaudum, Phialophora cf. hyalina, and Morchella septimelata.</title>
        <authorList>
            <person name="Wingfield B.D."/>
            <person name="Bills G.F."/>
            <person name="Dong Y."/>
            <person name="Huang W."/>
            <person name="Nel W.J."/>
            <person name="Swalarsk-Parry B.S."/>
            <person name="Vaghefi N."/>
            <person name="Wilken P.M."/>
            <person name="An Z."/>
            <person name="de Beer Z.W."/>
            <person name="De Vos L."/>
            <person name="Chen L."/>
            <person name="Duong T.A."/>
            <person name="Gao Y."/>
            <person name="Hammerbacher A."/>
            <person name="Kikkert J.R."/>
            <person name="Li Y."/>
            <person name="Li H."/>
            <person name="Li K."/>
            <person name="Li Q."/>
            <person name="Liu X."/>
            <person name="Ma X."/>
            <person name="Naidoo K."/>
            <person name="Pethybridge S.J."/>
            <person name="Sun J."/>
            <person name="Steenkamp E.T."/>
            <person name="van der Nest M.A."/>
            <person name="van Wyk S."/>
            <person name="Wingfield M.J."/>
            <person name="Xiong C."/>
            <person name="Yue Q."/>
            <person name="Zhang X."/>
        </authorList>
    </citation>
    <scope>NUCLEOTIDE SEQUENCE [LARGE SCALE GENOMIC DNA]</scope>
    <source>
        <strain evidence="3 4">BP5796</strain>
    </source>
</reference>
<dbReference type="OrthoDB" id="74545at2759"/>
<dbReference type="PROSITE" id="PS50966">
    <property type="entry name" value="ZF_SWIM"/>
    <property type="match status" value="1"/>
</dbReference>
<keyword evidence="1" id="KW-0862">Zinc</keyword>
<evidence type="ECO:0000256" key="1">
    <source>
        <dbReference type="PROSITE-ProRule" id="PRU00325"/>
    </source>
</evidence>
<name>A0A3D8S9Q9_9HELO</name>
<proteinExistence type="predicted"/>
<evidence type="ECO:0000313" key="3">
    <source>
        <dbReference type="EMBL" id="RDW83099.1"/>
    </source>
</evidence>
<dbReference type="AlphaFoldDB" id="A0A3D8S9Q9"/>
<evidence type="ECO:0000259" key="2">
    <source>
        <dbReference type="PROSITE" id="PS50966"/>
    </source>
</evidence>
<feature type="domain" description="SWIM-type" evidence="2">
    <location>
        <begin position="131"/>
        <end position="204"/>
    </location>
</feature>
<keyword evidence="1" id="KW-0479">Metal-binding</keyword>
<evidence type="ECO:0000313" key="4">
    <source>
        <dbReference type="Proteomes" id="UP000256328"/>
    </source>
</evidence>
<accession>A0A3D8S9Q9</accession>
<sequence>MSKLPTPRVFLTTLINDISAIPAPTTTTTTTDSGPNHPLRSLAPAHRALLSTLHVVFPNNIFLPALDLLDRGLVTRLVQVEASVPEVQQDATAPAAPPLEGPRNTVYQVRSAQQPRSRFHQTAATTSTPVYTVRLEAWSCSCAAFTFSAFPATAGLFHPRILGEDEDVEMVGDEDWQFGGLSLGTGGEEMPCCKHLLACLLGEKWDAVLGTYVTVREVSREEMAGVGADT</sequence>
<dbReference type="GO" id="GO:0008270">
    <property type="term" value="F:zinc ion binding"/>
    <property type="evidence" value="ECO:0007669"/>
    <property type="project" value="UniProtKB-KW"/>
</dbReference>
<comment type="caution">
    <text evidence="3">The sequence shown here is derived from an EMBL/GenBank/DDBJ whole genome shotgun (WGS) entry which is preliminary data.</text>
</comment>
<dbReference type="Proteomes" id="UP000256328">
    <property type="component" value="Unassembled WGS sequence"/>
</dbReference>
<dbReference type="EMBL" id="PDLN01000006">
    <property type="protein sequence ID" value="RDW83099.1"/>
    <property type="molecule type" value="Genomic_DNA"/>
</dbReference>
<keyword evidence="4" id="KW-1185">Reference proteome</keyword>
<gene>
    <name evidence="3" type="ORF">BP5796_04590</name>
</gene>